<dbReference type="Gene3D" id="2.10.25.10">
    <property type="entry name" value="Laminin"/>
    <property type="match status" value="2"/>
</dbReference>
<dbReference type="STRING" id="9244.A0A091IPL0"/>
<evidence type="ECO:0000259" key="6">
    <source>
        <dbReference type="PROSITE" id="PS51233"/>
    </source>
</evidence>
<dbReference type="InterPro" id="IPR002919">
    <property type="entry name" value="TIL_dom"/>
</dbReference>
<keyword evidence="3" id="KW-0472">Membrane</keyword>
<reference evidence="7 8" key="1">
    <citation type="submission" date="2014-04" db="EMBL/GenBank/DDBJ databases">
        <title>Genome evolution of avian class.</title>
        <authorList>
            <person name="Zhang G."/>
            <person name="Li C."/>
        </authorList>
    </citation>
    <scope>NUCLEOTIDE SEQUENCE [LARGE SCALE GENOMIC DNA]</scope>
    <source>
        <strain evidence="7">BGI_N300</strain>
    </source>
</reference>
<dbReference type="Pfam" id="PF12714">
    <property type="entry name" value="TILa"/>
    <property type="match status" value="1"/>
</dbReference>
<evidence type="ECO:0000256" key="1">
    <source>
        <dbReference type="ARBA" id="ARBA00004370"/>
    </source>
</evidence>
<dbReference type="SMART" id="SM00832">
    <property type="entry name" value="C8"/>
    <property type="match status" value="1"/>
</dbReference>
<dbReference type="SMART" id="SM00216">
    <property type="entry name" value="VWD"/>
    <property type="match status" value="1"/>
</dbReference>
<dbReference type="GO" id="GO:0005201">
    <property type="term" value="F:extracellular matrix structural constituent"/>
    <property type="evidence" value="ECO:0007669"/>
    <property type="project" value="TreeGrafter"/>
</dbReference>
<dbReference type="AlphaFoldDB" id="A0A091IPL0"/>
<gene>
    <name evidence="7" type="ORF">N300_08539</name>
</gene>
<evidence type="ECO:0000256" key="3">
    <source>
        <dbReference type="ARBA" id="ARBA00023136"/>
    </source>
</evidence>
<dbReference type="Pfam" id="PF00094">
    <property type="entry name" value="VWD"/>
    <property type="match status" value="2"/>
</dbReference>
<keyword evidence="8" id="KW-1185">Reference proteome</keyword>
<dbReference type="Proteomes" id="UP000054308">
    <property type="component" value="Unassembled WGS sequence"/>
</dbReference>
<dbReference type="Pfam" id="PF08742">
    <property type="entry name" value="C8"/>
    <property type="match status" value="1"/>
</dbReference>
<dbReference type="GO" id="GO:0016020">
    <property type="term" value="C:membrane"/>
    <property type="evidence" value="ECO:0007669"/>
    <property type="project" value="UniProtKB-SubCell"/>
</dbReference>
<dbReference type="GO" id="GO:0031012">
    <property type="term" value="C:extracellular matrix"/>
    <property type="evidence" value="ECO:0007669"/>
    <property type="project" value="TreeGrafter"/>
</dbReference>
<accession>A0A091IPL0</accession>
<comment type="subcellular location">
    <subcellularLocation>
        <location evidence="1">Membrane</location>
    </subcellularLocation>
</comment>
<feature type="domain" description="VWFD" evidence="6">
    <location>
        <begin position="277"/>
        <end position="489"/>
    </location>
</feature>
<feature type="non-terminal residue" evidence="7">
    <location>
        <position position="598"/>
    </location>
</feature>
<keyword evidence="2" id="KW-0732">Signal</keyword>
<keyword evidence="5" id="KW-0325">Glycoprotein</keyword>
<keyword evidence="4" id="KW-1015">Disulfide bond</keyword>
<dbReference type="InterPro" id="IPR052749">
    <property type="entry name" value="Alpha-tectorin"/>
</dbReference>
<sequence>LQTDFGLQVTYDEEGAIMVAVPSSYFGATCGLCGNFNEDPEDEATLPDGTRATGAGDWAESWREPCCQDGGCGKNCPGCTEEEKRLYRREGYCGVIAQPGGPFRHCHLLLDPAPFLEDCAFDTCHYKGHRDTLCKAIAAYVTQCQSHGLAVEPWRTPTFCGPSCPRHSHYELCGTSCPATCRGPLVPGDCSLVPCTEGCFCDQGFLLSGDECVPAGECGCEHRDRYYKKGEVFYASCRERCRCRAPGVLECQEAFCGAHEECRVEDGVLGCYPTGYGRVVVSGDPHYVTFDGRAFDLPGSCSYVLARLCGAGRGLTNFTVLLEQDAGGRGNVALMKKVVVSIHGYTLSVERGRSWEVMVKLEQNKAPQFNLDFFPLFMLDLAKYEQNWQTIHFLFTPSLDLFWFPPSCLLKTEFSQHWLPRRMLQVPMEGFKLHQDVLDREKNTQKVRFLGFFPQELFCSGLFFTWEADTLKGISSFAMAEKTPNPLRGAGSGMSSTFSLVKDDLCNLLGYRIGGKDFFRALMTFLPFFCVSSSPLPPPALSCPPHSHYELCTRTCDFTCASLSVPPPCSWTCFEGCQCDDGFLFDGEACVSLEQCGC</sequence>
<evidence type="ECO:0000256" key="4">
    <source>
        <dbReference type="ARBA" id="ARBA00023157"/>
    </source>
</evidence>
<dbReference type="FunFam" id="2.10.25.10:FF:000055">
    <property type="entry name" value="alpha-tectorin isoform X1"/>
    <property type="match status" value="2"/>
</dbReference>
<dbReference type="PROSITE" id="PS51233">
    <property type="entry name" value="VWFD"/>
    <property type="match status" value="2"/>
</dbReference>
<dbReference type="InterPro" id="IPR036084">
    <property type="entry name" value="Ser_inhib-like_sf"/>
</dbReference>
<dbReference type="PANTHER" id="PTHR46160:SF9">
    <property type="entry name" value="PROTEIN PRY2-RELATED"/>
    <property type="match status" value="1"/>
</dbReference>
<name>A0A091IPL0_CALAN</name>
<dbReference type="EMBL" id="KL218034">
    <property type="protein sequence ID" value="KFP01601.1"/>
    <property type="molecule type" value="Genomic_DNA"/>
</dbReference>
<proteinExistence type="predicted"/>
<dbReference type="InterPro" id="IPR014853">
    <property type="entry name" value="VWF/SSPO/ZAN-like_Cys-rich_dom"/>
</dbReference>
<protein>
    <submittedName>
        <fullName evidence="7">IgGFc-binding protein</fullName>
    </submittedName>
</protein>
<dbReference type="InterPro" id="IPR001846">
    <property type="entry name" value="VWF_type-D"/>
</dbReference>
<organism evidence="7 8">
    <name type="scientific">Calypte anna</name>
    <name type="common">Anna's hummingbird</name>
    <name type="synonym">Archilochus anna</name>
    <dbReference type="NCBI Taxonomy" id="9244"/>
    <lineage>
        <taxon>Eukaryota</taxon>
        <taxon>Metazoa</taxon>
        <taxon>Chordata</taxon>
        <taxon>Craniata</taxon>
        <taxon>Vertebrata</taxon>
        <taxon>Euteleostomi</taxon>
        <taxon>Archelosauria</taxon>
        <taxon>Archosauria</taxon>
        <taxon>Dinosauria</taxon>
        <taxon>Saurischia</taxon>
        <taxon>Theropoda</taxon>
        <taxon>Coelurosauria</taxon>
        <taxon>Aves</taxon>
        <taxon>Neognathae</taxon>
        <taxon>Neoaves</taxon>
        <taxon>Strisores</taxon>
        <taxon>Apodiformes</taxon>
        <taxon>Trochilidae</taxon>
        <taxon>Calypte</taxon>
    </lineage>
</organism>
<dbReference type="Pfam" id="PF01826">
    <property type="entry name" value="TIL"/>
    <property type="match status" value="2"/>
</dbReference>
<evidence type="ECO:0000256" key="2">
    <source>
        <dbReference type="ARBA" id="ARBA00022729"/>
    </source>
</evidence>
<dbReference type="InterPro" id="IPR025615">
    <property type="entry name" value="TILa_dom"/>
</dbReference>
<feature type="domain" description="VWFD" evidence="6">
    <location>
        <begin position="1"/>
        <end position="73"/>
    </location>
</feature>
<evidence type="ECO:0000313" key="8">
    <source>
        <dbReference type="Proteomes" id="UP000054308"/>
    </source>
</evidence>
<dbReference type="CDD" id="cd19941">
    <property type="entry name" value="TIL"/>
    <property type="match status" value="2"/>
</dbReference>
<evidence type="ECO:0000313" key="7">
    <source>
        <dbReference type="EMBL" id="KFP01601.1"/>
    </source>
</evidence>
<feature type="non-terminal residue" evidence="7">
    <location>
        <position position="1"/>
    </location>
</feature>
<evidence type="ECO:0000256" key="5">
    <source>
        <dbReference type="ARBA" id="ARBA00023180"/>
    </source>
</evidence>
<dbReference type="PANTHER" id="PTHR46160">
    <property type="entry name" value="ALPHA-TECTORIN-RELATED"/>
    <property type="match status" value="1"/>
</dbReference>
<dbReference type="SUPFAM" id="SSF57567">
    <property type="entry name" value="Serine protease inhibitors"/>
    <property type="match status" value="2"/>
</dbReference>